<evidence type="ECO:0000256" key="4">
    <source>
        <dbReference type="ARBA" id="ARBA00022989"/>
    </source>
</evidence>
<comment type="subcellular location">
    <subcellularLocation>
        <location evidence="1">Cell membrane</location>
        <topology evidence="1">Multi-pass membrane protein</topology>
    </subcellularLocation>
</comment>
<feature type="transmembrane region" description="Helical" evidence="6">
    <location>
        <begin position="364"/>
        <end position="383"/>
    </location>
</feature>
<feature type="transmembrane region" description="Helical" evidence="6">
    <location>
        <begin position="302"/>
        <end position="324"/>
    </location>
</feature>
<dbReference type="GO" id="GO:0022857">
    <property type="term" value="F:transmembrane transporter activity"/>
    <property type="evidence" value="ECO:0007669"/>
    <property type="project" value="InterPro"/>
</dbReference>
<accession>A0A563F1V3</accession>
<dbReference type="PANTHER" id="PTHR23513:SF6">
    <property type="entry name" value="MAJOR FACILITATOR SUPERFAMILY ASSOCIATED DOMAIN-CONTAINING PROTEIN"/>
    <property type="match status" value="1"/>
</dbReference>
<dbReference type="InterPro" id="IPR036259">
    <property type="entry name" value="MFS_trans_sf"/>
</dbReference>
<keyword evidence="5 6" id="KW-0472">Membrane</keyword>
<evidence type="ECO:0000313" key="7">
    <source>
        <dbReference type="EMBL" id="TWP53344.1"/>
    </source>
</evidence>
<dbReference type="Gene3D" id="1.20.1250.20">
    <property type="entry name" value="MFS general substrate transporter like domains"/>
    <property type="match status" value="1"/>
</dbReference>
<dbReference type="PANTHER" id="PTHR23513">
    <property type="entry name" value="INTEGRAL MEMBRANE EFFLUX PROTEIN-RELATED"/>
    <property type="match status" value="1"/>
</dbReference>
<proteinExistence type="predicted"/>
<feature type="transmembrane region" description="Helical" evidence="6">
    <location>
        <begin position="248"/>
        <end position="266"/>
    </location>
</feature>
<evidence type="ECO:0000256" key="5">
    <source>
        <dbReference type="ARBA" id="ARBA00023136"/>
    </source>
</evidence>
<dbReference type="InterPro" id="IPR022324">
    <property type="entry name" value="Bacilysin_exporter_BacE_put"/>
</dbReference>
<sequence length="397" mass="41447">MSRDFRLVWLGQVLSQGGTRCYQIALLWWLLSSLPADWRGLASGAFLVVGALPALVLVGQIGRLISRVPSRTVMLRAELIAFVFVAVLAVFAFQDAVPVWSVYVVGLVLATCQAFFDPTLMKALPELVEPEQIQKAVGFGTSTQSVANFAGAAFGAVLLASVGFPGAVAINAVTYGVSAACIAAARFRPMPAGPAPEASNGTWTFLGTLPGIRPLLLCFAAVNFFSAPTLLVLPLYTKSVLGLGPSTLAMLEAALWLGLLIGAFTAPKIPVSGPVTRFGALCVAAFGVFLAVPGLAVSPVLYTVTLAVSGFCLGVCNVKFTTLFQEVVPDSAKGRFFAALMASVATTFPVAFLAFGAFGDVVSAQVLCLFQGAGLLALSLVLARLREPVRHLSTVSN</sequence>
<dbReference type="EMBL" id="VOBR01000003">
    <property type="protein sequence ID" value="TWP53344.1"/>
    <property type="molecule type" value="Genomic_DNA"/>
</dbReference>
<gene>
    <name evidence="7" type="ORF">FKR81_05090</name>
</gene>
<dbReference type="RefSeq" id="WP_146349755.1">
    <property type="nucleotide sequence ID" value="NZ_VOBR01000003.1"/>
</dbReference>
<comment type="caution">
    <text evidence="7">The sequence shown here is derived from an EMBL/GenBank/DDBJ whole genome shotgun (WGS) entry which is preliminary data.</text>
</comment>
<keyword evidence="2" id="KW-1003">Cell membrane</keyword>
<name>A0A563F1V3_9PSEU</name>
<dbReference type="CDD" id="cd06173">
    <property type="entry name" value="MFS_MefA_like"/>
    <property type="match status" value="1"/>
</dbReference>
<evidence type="ECO:0000313" key="8">
    <source>
        <dbReference type="Proteomes" id="UP000316639"/>
    </source>
</evidence>
<keyword evidence="8" id="KW-1185">Reference proteome</keyword>
<reference evidence="7 8" key="1">
    <citation type="submission" date="2019-07" db="EMBL/GenBank/DDBJ databases">
        <title>Lentzea xizangensis sp. nov., isolated from Qinghai-Tibetan Plateau Soils.</title>
        <authorList>
            <person name="Huang J."/>
        </authorList>
    </citation>
    <scope>NUCLEOTIDE SEQUENCE [LARGE SCALE GENOMIC DNA]</scope>
    <source>
        <strain evidence="7 8">FXJ1.1311</strain>
    </source>
</reference>
<keyword evidence="3 6" id="KW-0812">Transmembrane</keyword>
<feature type="transmembrane region" description="Helical" evidence="6">
    <location>
        <begin position="278"/>
        <end position="296"/>
    </location>
</feature>
<feature type="transmembrane region" description="Helical" evidence="6">
    <location>
        <begin position="215"/>
        <end position="236"/>
    </location>
</feature>
<dbReference type="SUPFAM" id="SSF103473">
    <property type="entry name" value="MFS general substrate transporter"/>
    <property type="match status" value="1"/>
</dbReference>
<evidence type="ECO:0000256" key="3">
    <source>
        <dbReference type="ARBA" id="ARBA00022692"/>
    </source>
</evidence>
<feature type="transmembrane region" description="Helical" evidence="6">
    <location>
        <begin position="7"/>
        <end position="29"/>
    </location>
</feature>
<evidence type="ECO:0000256" key="6">
    <source>
        <dbReference type="SAM" id="Phobius"/>
    </source>
</evidence>
<dbReference type="AlphaFoldDB" id="A0A563F1V3"/>
<dbReference type="PRINTS" id="PR01988">
    <property type="entry name" value="EXPORTERBACE"/>
</dbReference>
<protein>
    <submittedName>
        <fullName evidence="7">MFS transporter</fullName>
    </submittedName>
</protein>
<dbReference type="Proteomes" id="UP000316639">
    <property type="component" value="Unassembled WGS sequence"/>
</dbReference>
<keyword evidence="4 6" id="KW-1133">Transmembrane helix</keyword>
<dbReference type="Pfam" id="PF07690">
    <property type="entry name" value="MFS_1"/>
    <property type="match status" value="1"/>
</dbReference>
<dbReference type="OrthoDB" id="3683819at2"/>
<evidence type="ECO:0000256" key="1">
    <source>
        <dbReference type="ARBA" id="ARBA00004651"/>
    </source>
</evidence>
<dbReference type="GO" id="GO:0005886">
    <property type="term" value="C:plasma membrane"/>
    <property type="evidence" value="ECO:0007669"/>
    <property type="project" value="UniProtKB-SubCell"/>
</dbReference>
<dbReference type="InterPro" id="IPR011701">
    <property type="entry name" value="MFS"/>
</dbReference>
<feature type="transmembrane region" description="Helical" evidence="6">
    <location>
        <begin position="73"/>
        <end position="93"/>
    </location>
</feature>
<evidence type="ECO:0000256" key="2">
    <source>
        <dbReference type="ARBA" id="ARBA00022475"/>
    </source>
</evidence>
<organism evidence="7 8">
    <name type="scientific">Lentzea tibetensis</name>
    <dbReference type="NCBI Taxonomy" id="2591470"/>
    <lineage>
        <taxon>Bacteria</taxon>
        <taxon>Bacillati</taxon>
        <taxon>Actinomycetota</taxon>
        <taxon>Actinomycetes</taxon>
        <taxon>Pseudonocardiales</taxon>
        <taxon>Pseudonocardiaceae</taxon>
        <taxon>Lentzea</taxon>
    </lineage>
</organism>
<feature type="transmembrane region" description="Helical" evidence="6">
    <location>
        <begin position="336"/>
        <end position="358"/>
    </location>
</feature>
<feature type="transmembrane region" description="Helical" evidence="6">
    <location>
        <begin position="41"/>
        <end position="61"/>
    </location>
</feature>